<organism evidence="2 3">
    <name type="scientific">Pleuronectes platessa</name>
    <name type="common">European plaice</name>
    <dbReference type="NCBI Taxonomy" id="8262"/>
    <lineage>
        <taxon>Eukaryota</taxon>
        <taxon>Metazoa</taxon>
        <taxon>Chordata</taxon>
        <taxon>Craniata</taxon>
        <taxon>Vertebrata</taxon>
        <taxon>Euteleostomi</taxon>
        <taxon>Actinopterygii</taxon>
        <taxon>Neopterygii</taxon>
        <taxon>Teleostei</taxon>
        <taxon>Neoteleostei</taxon>
        <taxon>Acanthomorphata</taxon>
        <taxon>Carangaria</taxon>
        <taxon>Pleuronectiformes</taxon>
        <taxon>Pleuronectoidei</taxon>
        <taxon>Pleuronectidae</taxon>
        <taxon>Pleuronectes</taxon>
    </lineage>
</organism>
<accession>A0A9N7YSW4</accession>
<sequence length="196" mass="21361">MSEDSITPFRSHQYQHPADSARMGPVTCLCPHSEDKFCFATIANTNLETPKTCLDITSCSPVIPVQVRVAKSSGAAPRSDGERGRGDSASRAWHVHSGTDGHEGPYGLESVPKLSIGTCFLDTSLALKLPATMGQTDPQREWLACRREGQEHNITNVSRSAAAHRRTRSHQQATAANNECIGMKMSKTLTVTREEQ</sequence>
<evidence type="ECO:0000313" key="2">
    <source>
        <dbReference type="EMBL" id="CAB1436262.1"/>
    </source>
</evidence>
<dbReference type="EMBL" id="CADEAL010001873">
    <property type="protein sequence ID" value="CAB1436262.1"/>
    <property type="molecule type" value="Genomic_DNA"/>
</dbReference>
<feature type="compositionally biased region" description="Polar residues" evidence="1">
    <location>
        <begin position="1"/>
        <end position="14"/>
    </location>
</feature>
<gene>
    <name evidence="2" type="ORF">PLEPLA_LOCUS24297</name>
</gene>
<protein>
    <submittedName>
        <fullName evidence="2">Uncharacterized protein</fullName>
    </submittedName>
</protein>
<evidence type="ECO:0000313" key="3">
    <source>
        <dbReference type="Proteomes" id="UP001153269"/>
    </source>
</evidence>
<reference evidence="2" key="1">
    <citation type="submission" date="2020-03" db="EMBL/GenBank/DDBJ databases">
        <authorList>
            <person name="Weist P."/>
        </authorList>
    </citation>
    <scope>NUCLEOTIDE SEQUENCE</scope>
</reference>
<evidence type="ECO:0000256" key="1">
    <source>
        <dbReference type="SAM" id="MobiDB-lite"/>
    </source>
</evidence>
<feature type="region of interest" description="Disordered" evidence="1">
    <location>
        <begin position="1"/>
        <end position="22"/>
    </location>
</feature>
<feature type="region of interest" description="Disordered" evidence="1">
    <location>
        <begin position="158"/>
        <end position="177"/>
    </location>
</feature>
<proteinExistence type="predicted"/>
<dbReference type="Proteomes" id="UP001153269">
    <property type="component" value="Unassembled WGS sequence"/>
</dbReference>
<feature type="compositionally biased region" description="Basic and acidic residues" evidence="1">
    <location>
        <begin position="79"/>
        <end position="88"/>
    </location>
</feature>
<comment type="caution">
    <text evidence="2">The sequence shown here is derived from an EMBL/GenBank/DDBJ whole genome shotgun (WGS) entry which is preliminary data.</text>
</comment>
<dbReference type="AlphaFoldDB" id="A0A9N7YSW4"/>
<feature type="region of interest" description="Disordered" evidence="1">
    <location>
        <begin position="70"/>
        <end position="106"/>
    </location>
</feature>
<keyword evidence="3" id="KW-1185">Reference proteome</keyword>
<name>A0A9N7YSW4_PLEPL</name>